<evidence type="ECO:0000313" key="1">
    <source>
        <dbReference type="EMBL" id="JAH70067.1"/>
    </source>
</evidence>
<proteinExistence type="predicted"/>
<organism evidence="1">
    <name type="scientific">Anguilla anguilla</name>
    <name type="common">European freshwater eel</name>
    <name type="synonym">Muraena anguilla</name>
    <dbReference type="NCBI Taxonomy" id="7936"/>
    <lineage>
        <taxon>Eukaryota</taxon>
        <taxon>Metazoa</taxon>
        <taxon>Chordata</taxon>
        <taxon>Craniata</taxon>
        <taxon>Vertebrata</taxon>
        <taxon>Euteleostomi</taxon>
        <taxon>Actinopterygii</taxon>
        <taxon>Neopterygii</taxon>
        <taxon>Teleostei</taxon>
        <taxon>Anguilliformes</taxon>
        <taxon>Anguillidae</taxon>
        <taxon>Anguilla</taxon>
    </lineage>
</organism>
<dbReference type="AlphaFoldDB" id="A0A0E9UW74"/>
<name>A0A0E9UW74_ANGAN</name>
<sequence length="16" mass="1742">MGQRWVAALPSGAELR</sequence>
<reference evidence="1" key="2">
    <citation type="journal article" date="2015" name="Fish Shellfish Immunol.">
        <title>Early steps in the European eel (Anguilla anguilla)-Vibrio vulnificus interaction in the gills: Role of the RtxA13 toxin.</title>
        <authorList>
            <person name="Callol A."/>
            <person name="Pajuelo D."/>
            <person name="Ebbesson L."/>
            <person name="Teles M."/>
            <person name="MacKenzie S."/>
            <person name="Amaro C."/>
        </authorList>
    </citation>
    <scope>NUCLEOTIDE SEQUENCE</scope>
</reference>
<dbReference type="EMBL" id="GBXM01038510">
    <property type="protein sequence ID" value="JAH70067.1"/>
    <property type="molecule type" value="Transcribed_RNA"/>
</dbReference>
<protein>
    <submittedName>
        <fullName evidence="1">Uncharacterized protein</fullName>
    </submittedName>
</protein>
<reference evidence="1" key="1">
    <citation type="submission" date="2014-11" db="EMBL/GenBank/DDBJ databases">
        <authorList>
            <person name="Amaro Gonzalez C."/>
        </authorList>
    </citation>
    <scope>NUCLEOTIDE SEQUENCE</scope>
</reference>
<accession>A0A0E9UW74</accession>